<dbReference type="Pfam" id="PF02566">
    <property type="entry name" value="OsmC"/>
    <property type="match status" value="1"/>
</dbReference>
<evidence type="ECO:0000313" key="2">
    <source>
        <dbReference type="Proteomes" id="UP001323798"/>
    </source>
</evidence>
<dbReference type="Proteomes" id="UP001323798">
    <property type="component" value="Chromosome"/>
</dbReference>
<keyword evidence="1" id="KW-0560">Oxidoreductase</keyword>
<dbReference type="GO" id="GO:0004601">
    <property type="term" value="F:peroxidase activity"/>
    <property type="evidence" value="ECO:0007669"/>
    <property type="project" value="UniProtKB-KW"/>
</dbReference>
<dbReference type="InterPro" id="IPR015946">
    <property type="entry name" value="KH_dom-like_a/b"/>
</dbReference>
<dbReference type="PANTHER" id="PTHR35368">
    <property type="entry name" value="HYDROPEROXIDE REDUCTASE"/>
    <property type="match status" value="1"/>
</dbReference>
<dbReference type="PANTHER" id="PTHR35368:SF1">
    <property type="entry name" value="HYDROPEROXIDE REDUCTASE"/>
    <property type="match status" value="1"/>
</dbReference>
<sequence length="168" mass="17521">MDAEALRVRQAPLKERYKADPASARVVSGAHGRFSDPGITATIEGWAGPIRGGQHVATGGDGTDACSADLLMQALLACAGVTFRAVTTSMGVQVADVELEATCSWDARGTLGLARDVPVGVTDVVVTITIDSDADDGRLQRIAASTERYCVVGQSLTSPATIHVINRR</sequence>
<evidence type="ECO:0000313" key="1">
    <source>
        <dbReference type="EMBL" id="WPR89726.1"/>
    </source>
</evidence>
<dbReference type="RefSeq" id="WP_320942440.1">
    <property type="nucleotide sequence ID" value="NZ_BAABEU010000003.1"/>
</dbReference>
<gene>
    <name evidence="1" type="ORF">SM116_00100</name>
</gene>
<dbReference type="Gene3D" id="3.30.300.20">
    <property type="match status" value="1"/>
</dbReference>
<organism evidence="1 2">
    <name type="scientific">Microbacterium rhizosphaerae</name>
    <dbReference type="NCBI Taxonomy" id="1678237"/>
    <lineage>
        <taxon>Bacteria</taxon>
        <taxon>Bacillati</taxon>
        <taxon>Actinomycetota</taxon>
        <taxon>Actinomycetes</taxon>
        <taxon>Micrococcales</taxon>
        <taxon>Microbacteriaceae</taxon>
        <taxon>Microbacterium</taxon>
    </lineage>
</organism>
<proteinExistence type="predicted"/>
<keyword evidence="2" id="KW-1185">Reference proteome</keyword>
<reference evidence="1 2" key="1">
    <citation type="submission" date="2023-11" db="EMBL/GenBank/DDBJ databases">
        <title>Genome sequence of Microbacterium rhizosphaerae KACC 19337.</title>
        <authorList>
            <person name="Choi H."/>
            <person name="Kim S."/>
            <person name="Kim Y."/>
            <person name="Kwon S.-W."/>
            <person name="Heo J."/>
        </authorList>
    </citation>
    <scope>NUCLEOTIDE SEQUENCE [LARGE SCALE GENOMIC DNA]</scope>
    <source>
        <strain evidence="1 2">KACC 19337</strain>
    </source>
</reference>
<accession>A0ABZ0SK03</accession>
<dbReference type="EMBL" id="CP139368">
    <property type="protein sequence ID" value="WPR89726.1"/>
    <property type="molecule type" value="Genomic_DNA"/>
</dbReference>
<keyword evidence="1" id="KW-0575">Peroxidase</keyword>
<dbReference type="InterPro" id="IPR003718">
    <property type="entry name" value="OsmC/Ohr_fam"/>
</dbReference>
<dbReference type="SUPFAM" id="SSF82784">
    <property type="entry name" value="OsmC-like"/>
    <property type="match status" value="1"/>
</dbReference>
<dbReference type="InterPro" id="IPR052924">
    <property type="entry name" value="OsmC/Ohr_hydroprdx_reductase"/>
</dbReference>
<dbReference type="InterPro" id="IPR036102">
    <property type="entry name" value="OsmC/Ohrsf"/>
</dbReference>
<dbReference type="EC" id="1.11.1.-" evidence="1"/>
<protein>
    <submittedName>
        <fullName evidence="1">OsmC family protein</fullName>
        <ecNumber evidence="1">1.11.1.-</ecNumber>
    </submittedName>
</protein>
<name>A0ABZ0SK03_9MICO</name>